<keyword evidence="2 6" id="KW-0645">Protease</keyword>
<dbReference type="OrthoDB" id="9790784at2"/>
<dbReference type="GO" id="GO:0006508">
    <property type="term" value="P:proteolysis"/>
    <property type="evidence" value="ECO:0007669"/>
    <property type="project" value="UniProtKB-KW"/>
</dbReference>
<dbReference type="InterPro" id="IPR023828">
    <property type="entry name" value="Peptidase_S8_Ser-AS"/>
</dbReference>
<dbReference type="Pfam" id="PF00082">
    <property type="entry name" value="Peptidase_S8"/>
    <property type="match status" value="1"/>
</dbReference>
<feature type="compositionally biased region" description="Polar residues" evidence="8">
    <location>
        <begin position="127"/>
        <end position="137"/>
    </location>
</feature>
<dbReference type="PROSITE" id="PS00137">
    <property type="entry name" value="SUBTILASE_HIS"/>
    <property type="match status" value="1"/>
</dbReference>
<comment type="caution">
    <text evidence="11">The sequence shown here is derived from an EMBL/GenBank/DDBJ whole genome shotgun (WGS) entry which is preliminary data.</text>
</comment>
<evidence type="ECO:0000256" key="6">
    <source>
        <dbReference type="PROSITE-ProRule" id="PRU01240"/>
    </source>
</evidence>
<dbReference type="PRINTS" id="PR00723">
    <property type="entry name" value="SUBTILISIN"/>
</dbReference>
<dbReference type="InterPro" id="IPR050131">
    <property type="entry name" value="Peptidase_S8_subtilisin-like"/>
</dbReference>
<feature type="signal peptide" evidence="9">
    <location>
        <begin position="1"/>
        <end position="32"/>
    </location>
</feature>
<evidence type="ECO:0000256" key="1">
    <source>
        <dbReference type="ARBA" id="ARBA00011073"/>
    </source>
</evidence>
<dbReference type="GO" id="GO:0004252">
    <property type="term" value="F:serine-type endopeptidase activity"/>
    <property type="evidence" value="ECO:0007669"/>
    <property type="project" value="UniProtKB-UniRule"/>
</dbReference>
<sequence length="910" mass="95725">MLHQHFYSQTEIRVLKALFLTFILSMASSVQAEEQTPSKTEEPEAQESSEIAPDSVESLPELGSESGEAASETAAAAKPAFNKWYLIGGGAAAGLAALAGGGGGGGSSGGSAAPAESSPPITPPDTGANNLTPQSPEYYNTEEYQRRSDLDQINAKEAYSNVSSTAGARQAGEGITIAILDSGVNTTHNDLNESIDLPNCGTQTCDLNYGEQDSGSHGTHVAGIAAADKDGAGIHGVAYNADVLSGCANISEGCSETSPTTASLLLWSANQGASVANMSFAYVHSSETRALVASDIIGQPVNYSNDTLKSYIFGTADSTRYQQAQSAFKAGLVGVVAAGNHNNLDENLNPQVQQASIFTMAPKVYEGTSLQNDVALQWISVVNVNSSNQLHSSSHGCGDSAEFCLAAPGTHIYSTVPGGHGYKTGTSMAAPQVSGAFAVVAAAFPGLQLPGSNSLSYLCDSSDGRANAKQCHSKAVVNRLFTSADDLGASGVDAVYGQGMLNLQAATQLIGVAQIQSENGQVQNLSDSTLDASAATGDIVDQQLSEIKFVAVDSYDKAGFVYSGSALTGNNPVNDLRRIHSDRYFQVFTSRPLSSVDLSEGVTLSFTKSGDKPFESLGSLTGTLGFAMSKNQTFFFSQGVDASSVFGLLADDSSSIKELTTTRAFANPFQSFNEASRGVHIEQVLGEGMTLKAGAFQGEPEKASRGGVDSKFESLNAELSTALTKDLKVSLSVGSLRERDSVLGSEGSGIWDFGKGSQTHFYSVNLNYKPTKSTDLLMSYYQGQTRNRASNNAVVEHSDKLLSDSLSLGAVTKLDEQTTMAAFVTRPMAVQSGQAELTLPQGYNGSHLRYGNITLDYAPDHRQTDYEVVVRRAFPELNSFAKVSLLRVENAHNVQGLDDTMLMMSVGFDF</sequence>
<dbReference type="InterPro" id="IPR000209">
    <property type="entry name" value="Peptidase_S8/S53_dom"/>
</dbReference>
<feature type="region of interest" description="Disordered" evidence="8">
    <location>
        <begin position="101"/>
        <end position="137"/>
    </location>
</feature>
<dbReference type="InterPro" id="IPR036852">
    <property type="entry name" value="Peptidase_S8/S53_dom_sf"/>
</dbReference>
<evidence type="ECO:0000256" key="8">
    <source>
        <dbReference type="SAM" id="MobiDB-lite"/>
    </source>
</evidence>
<feature type="active site" description="Charge relay system" evidence="6">
    <location>
        <position position="427"/>
    </location>
</feature>
<dbReference type="Proteomes" id="UP000028073">
    <property type="component" value="Unassembled WGS sequence"/>
</dbReference>
<reference evidence="11 12" key="1">
    <citation type="submission" date="2014-06" db="EMBL/GenBank/DDBJ databases">
        <title>Whole Genome Sequences of Three Symbiotic Endozoicomonas Bacteria.</title>
        <authorList>
            <person name="Neave M.J."/>
            <person name="Apprill A."/>
            <person name="Voolstra C.R."/>
        </authorList>
    </citation>
    <scope>NUCLEOTIDE SEQUENCE [LARGE SCALE GENOMIC DNA]</scope>
    <source>
        <strain evidence="11 12">DSM 25634</strain>
    </source>
</reference>
<dbReference type="PROSITE" id="PS00138">
    <property type="entry name" value="SUBTILASE_SER"/>
    <property type="match status" value="1"/>
</dbReference>
<comment type="similarity">
    <text evidence="1 6 7">Belongs to the peptidase S8 family.</text>
</comment>
<feature type="active site" description="Charge relay system" evidence="6">
    <location>
        <position position="217"/>
    </location>
</feature>
<dbReference type="InterPro" id="IPR034061">
    <property type="entry name" value="Peptidases_S8_Autotransporter"/>
</dbReference>
<dbReference type="EMBL" id="JOKH01000002">
    <property type="protein sequence ID" value="KEQ18461.1"/>
    <property type="molecule type" value="Genomic_DNA"/>
</dbReference>
<organism evidence="11 12">
    <name type="scientific">Endozoicomonas numazuensis</name>
    <dbReference type="NCBI Taxonomy" id="1137799"/>
    <lineage>
        <taxon>Bacteria</taxon>
        <taxon>Pseudomonadati</taxon>
        <taxon>Pseudomonadota</taxon>
        <taxon>Gammaproteobacteria</taxon>
        <taxon>Oceanospirillales</taxon>
        <taxon>Endozoicomonadaceae</taxon>
        <taxon>Endozoicomonas</taxon>
    </lineage>
</organism>
<gene>
    <name evidence="11" type="ORF">GZ78_13310</name>
</gene>
<evidence type="ECO:0000313" key="12">
    <source>
        <dbReference type="Proteomes" id="UP000028073"/>
    </source>
</evidence>
<dbReference type="InterPro" id="IPR022398">
    <property type="entry name" value="Peptidase_S8_His-AS"/>
</dbReference>
<dbReference type="InterPro" id="IPR023827">
    <property type="entry name" value="Peptidase_S8_Asp-AS"/>
</dbReference>
<proteinExistence type="inferred from homology"/>
<feature type="region of interest" description="Disordered" evidence="8">
    <location>
        <begin position="30"/>
        <end position="71"/>
    </location>
</feature>
<dbReference type="InterPro" id="IPR015500">
    <property type="entry name" value="Peptidase_S8_subtilisin-rel"/>
</dbReference>
<evidence type="ECO:0000256" key="4">
    <source>
        <dbReference type="ARBA" id="ARBA00022801"/>
    </source>
</evidence>
<keyword evidence="3 9" id="KW-0732">Signal</keyword>
<dbReference type="Gene3D" id="3.40.50.200">
    <property type="entry name" value="Peptidase S8/S53 domain"/>
    <property type="match status" value="1"/>
</dbReference>
<keyword evidence="12" id="KW-1185">Reference proteome</keyword>
<keyword evidence="4 6" id="KW-0378">Hydrolase</keyword>
<dbReference type="PANTHER" id="PTHR43806">
    <property type="entry name" value="PEPTIDASE S8"/>
    <property type="match status" value="1"/>
</dbReference>
<dbReference type="PROSITE" id="PS51892">
    <property type="entry name" value="SUBTILASE"/>
    <property type="match status" value="1"/>
</dbReference>
<dbReference type="RefSeq" id="WP_034835815.1">
    <property type="nucleotide sequence ID" value="NZ_JOKH01000002.1"/>
</dbReference>
<evidence type="ECO:0000256" key="7">
    <source>
        <dbReference type="RuleBase" id="RU003355"/>
    </source>
</evidence>
<feature type="compositionally biased region" description="Low complexity" evidence="8">
    <location>
        <begin position="55"/>
        <end position="71"/>
    </location>
</feature>
<evidence type="ECO:0000256" key="9">
    <source>
        <dbReference type="SAM" id="SignalP"/>
    </source>
</evidence>
<dbReference type="CDD" id="cd04848">
    <property type="entry name" value="Peptidases_S8_Autotransporter_serine_protease_like"/>
    <property type="match status" value="1"/>
</dbReference>
<evidence type="ECO:0000313" key="11">
    <source>
        <dbReference type="EMBL" id="KEQ18461.1"/>
    </source>
</evidence>
<protein>
    <recommendedName>
        <fullName evidence="10">Peptidase S8/S53 domain-containing protein</fullName>
    </recommendedName>
</protein>
<evidence type="ECO:0000256" key="5">
    <source>
        <dbReference type="ARBA" id="ARBA00022825"/>
    </source>
</evidence>
<evidence type="ECO:0000256" key="2">
    <source>
        <dbReference type="ARBA" id="ARBA00022670"/>
    </source>
</evidence>
<dbReference type="PANTHER" id="PTHR43806:SF11">
    <property type="entry name" value="CEREVISIN-RELATED"/>
    <property type="match status" value="1"/>
</dbReference>
<feature type="active site" description="Charge relay system" evidence="6">
    <location>
        <position position="181"/>
    </location>
</feature>
<feature type="domain" description="Peptidase S8/S53" evidence="10">
    <location>
        <begin position="172"/>
        <end position="499"/>
    </location>
</feature>
<evidence type="ECO:0000256" key="3">
    <source>
        <dbReference type="ARBA" id="ARBA00022729"/>
    </source>
</evidence>
<keyword evidence="5 6" id="KW-0720">Serine protease</keyword>
<dbReference type="PROSITE" id="PS00136">
    <property type="entry name" value="SUBTILASE_ASP"/>
    <property type="match status" value="1"/>
</dbReference>
<dbReference type="AlphaFoldDB" id="A0A081NJ38"/>
<accession>A0A081NJ38</accession>
<name>A0A081NJ38_9GAMM</name>
<dbReference type="SUPFAM" id="SSF52743">
    <property type="entry name" value="Subtilisin-like"/>
    <property type="match status" value="1"/>
</dbReference>
<feature type="chain" id="PRO_5001760825" description="Peptidase S8/S53 domain-containing protein" evidence="9">
    <location>
        <begin position="33"/>
        <end position="910"/>
    </location>
</feature>
<dbReference type="STRING" id="1137799.GZ78_13310"/>
<evidence type="ECO:0000259" key="10">
    <source>
        <dbReference type="Pfam" id="PF00082"/>
    </source>
</evidence>
<dbReference type="eggNOG" id="COG1404">
    <property type="taxonomic scope" value="Bacteria"/>
</dbReference>